<dbReference type="AlphaFoldDB" id="A0A402A8M0"/>
<dbReference type="RefSeq" id="WP_126582814.1">
    <property type="nucleotide sequence ID" value="NZ_BIFR01000002.1"/>
</dbReference>
<dbReference type="EMBL" id="BIFR01000002">
    <property type="protein sequence ID" value="GCE15335.1"/>
    <property type="molecule type" value="Genomic_DNA"/>
</dbReference>
<feature type="compositionally biased region" description="Basic and acidic residues" evidence="1">
    <location>
        <begin position="178"/>
        <end position="193"/>
    </location>
</feature>
<evidence type="ECO:0000313" key="3">
    <source>
        <dbReference type="Proteomes" id="UP000287352"/>
    </source>
</evidence>
<dbReference type="SUPFAM" id="SSF50475">
    <property type="entry name" value="FMN-binding split barrel"/>
    <property type="match status" value="1"/>
</dbReference>
<dbReference type="Pfam" id="PF04299">
    <property type="entry name" value="FMN_bind_2"/>
    <property type="match status" value="1"/>
</dbReference>
<evidence type="ECO:0000313" key="2">
    <source>
        <dbReference type="EMBL" id="GCE15335.1"/>
    </source>
</evidence>
<comment type="caution">
    <text evidence="2">The sequence shown here is derived from an EMBL/GenBank/DDBJ whole genome shotgun (WGS) entry which is preliminary data.</text>
</comment>
<dbReference type="OrthoDB" id="9794948at2"/>
<dbReference type="Proteomes" id="UP000287352">
    <property type="component" value="Unassembled WGS sequence"/>
</dbReference>
<dbReference type="PIRSF" id="PIRSF010372">
    <property type="entry name" value="PaiB"/>
    <property type="match status" value="1"/>
</dbReference>
<organism evidence="2 3">
    <name type="scientific">Tengunoibacter tsumagoiensis</name>
    <dbReference type="NCBI Taxonomy" id="2014871"/>
    <lineage>
        <taxon>Bacteria</taxon>
        <taxon>Bacillati</taxon>
        <taxon>Chloroflexota</taxon>
        <taxon>Ktedonobacteria</taxon>
        <taxon>Ktedonobacterales</taxon>
        <taxon>Dictyobacteraceae</taxon>
        <taxon>Tengunoibacter</taxon>
    </lineage>
</organism>
<gene>
    <name evidence="2" type="ORF">KTT_51940</name>
</gene>
<keyword evidence="3" id="KW-1185">Reference proteome</keyword>
<sequence length="205" mass="23414">MYIPGHFNEANVQIIHAFMRDYSFATLVSTDENGVPIATPLPFLLESEPAPYGTLKAHMALGNPQWKSFRADQEVLVMFQGPHAYITPSWYEQPLSVPTWNYAAVHAYGLPLLITETEASYQDLKNLIDLHERQFEHPWSLEQVPDEYIQKMMKGTVSFSIEITRLQGKFKMSQNRTPTERERISEELEKSPDATRVAASKLVKG</sequence>
<proteinExistence type="predicted"/>
<name>A0A402A8M0_9CHLR</name>
<evidence type="ECO:0000256" key="1">
    <source>
        <dbReference type="SAM" id="MobiDB-lite"/>
    </source>
</evidence>
<dbReference type="InterPro" id="IPR012349">
    <property type="entry name" value="Split_barrel_FMN-bd"/>
</dbReference>
<dbReference type="Gene3D" id="2.30.110.10">
    <property type="entry name" value="Electron Transport, Fmn-binding Protein, Chain A"/>
    <property type="match status" value="1"/>
</dbReference>
<reference evidence="3" key="1">
    <citation type="submission" date="2018-12" db="EMBL/GenBank/DDBJ databases">
        <title>Tengunoibacter tsumagoiensis gen. nov., sp. nov., Dictyobacter kobayashii sp. nov., D. alpinus sp. nov., and D. joshuensis sp. nov. and description of Dictyobacteraceae fam. nov. within the order Ktedonobacterales isolated from Tengu-no-mugimeshi.</title>
        <authorList>
            <person name="Wang C.M."/>
            <person name="Zheng Y."/>
            <person name="Sakai Y."/>
            <person name="Toyoda A."/>
            <person name="Minakuchi Y."/>
            <person name="Abe K."/>
            <person name="Yokota A."/>
            <person name="Yabe S."/>
        </authorList>
    </citation>
    <scope>NUCLEOTIDE SEQUENCE [LARGE SCALE GENOMIC DNA]</scope>
    <source>
        <strain evidence="3">Uno3</strain>
    </source>
</reference>
<dbReference type="PANTHER" id="PTHR35802">
    <property type="entry name" value="PROTEASE SYNTHASE AND SPORULATION PROTEIN PAI 2"/>
    <property type="match status" value="1"/>
</dbReference>
<feature type="region of interest" description="Disordered" evidence="1">
    <location>
        <begin position="171"/>
        <end position="205"/>
    </location>
</feature>
<protein>
    <submittedName>
        <fullName evidence="2">Transcriptional regulator</fullName>
    </submittedName>
</protein>
<dbReference type="InterPro" id="IPR007396">
    <property type="entry name" value="TR_PAI2-type"/>
</dbReference>
<accession>A0A402A8M0</accession>
<dbReference type="PANTHER" id="PTHR35802:SF1">
    <property type="entry name" value="PROTEASE SYNTHASE AND SPORULATION PROTEIN PAI 2"/>
    <property type="match status" value="1"/>
</dbReference>